<reference evidence="1" key="2">
    <citation type="journal article" date="2019" name="IMA Fungus">
        <title>Genome sequencing and comparison of five Tilletia species to identify candidate genes for the detection of regulated species infecting wheat.</title>
        <authorList>
            <person name="Nguyen H.D.T."/>
            <person name="Sultana T."/>
            <person name="Kesanakurti P."/>
            <person name="Hambleton S."/>
        </authorList>
    </citation>
    <scope>NUCLEOTIDE SEQUENCE</scope>
    <source>
        <strain evidence="1">DAOMC 236416</strain>
    </source>
</reference>
<dbReference type="AlphaFoldDB" id="A0A177T0Z8"/>
<name>A0A177T0Z8_9BASI</name>
<protein>
    <submittedName>
        <fullName evidence="1">Uncharacterized protein</fullName>
    </submittedName>
</protein>
<keyword evidence="2" id="KW-1185">Reference proteome</keyword>
<reference evidence="1" key="1">
    <citation type="submission" date="2016-04" db="EMBL/GenBank/DDBJ databases">
        <authorList>
            <person name="Nguyen H.D."/>
            <person name="Samba Siva P."/>
            <person name="Cullis J."/>
            <person name="Levesque C.A."/>
            <person name="Hambleton S."/>
        </authorList>
    </citation>
    <scope>NUCLEOTIDE SEQUENCE</scope>
    <source>
        <strain evidence="1">DAOMC 236416</strain>
    </source>
</reference>
<evidence type="ECO:0000313" key="1">
    <source>
        <dbReference type="EMBL" id="KAE8237604.1"/>
    </source>
</evidence>
<comment type="caution">
    <text evidence="1">The sequence shown here is derived from an EMBL/GenBank/DDBJ whole genome shotgun (WGS) entry which is preliminary data.</text>
</comment>
<proteinExistence type="predicted"/>
<organism evidence="1 2">
    <name type="scientific">Tilletia indica</name>
    <dbReference type="NCBI Taxonomy" id="43049"/>
    <lineage>
        <taxon>Eukaryota</taxon>
        <taxon>Fungi</taxon>
        <taxon>Dikarya</taxon>
        <taxon>Basidiomycota</taxon>
        <taxon>Ustilaginomycotina</taxon>
        <taxon>Exobasidiomycetes</taxon>
        <taxon>Tilletiales</taxon>
        <taxon>Tilletiaceae</taxon>
        <taxon>Tilletia</taxon>
    </lineage>
</organism>
<sequence>MQLNSNLALLLSAIMAASPTKSAPTPVDFDISPRTTADLGLHFDGEGFDFGGASFKREGYGGEPQSLTDVSAFRTSPEHVQDGKGQGLTLVRRDRVDDSLGIGEFDGPNKKEAEKKKLDLIKKIHDKEIKAAEVMLVQKISFFYEDKDDHVYQKKVDQEKMKKVDGGHKTP</sequence>
<accession>A0A177T0Z8</accession>
<evidence type="ECO:0000313" key="2">
    <source>
        <dbReference type="Proteomes" id="UP000077521"/>
    </source>
</evidence>
<gene>
    <name evidence="1" type="ORF">A4X13_0g8719</name>
</gene>
<dbReference type="EMBL" id="LWDF02001717">
    <property type="protein sequence ID" value="KAE8237604.1"/>
    <property type="molecule type" value="Genomic_DNA"/>
</dbReference>
<dbReference type="Proteomes" id="UP000077521">
    <property type="component" value="Unassembled WGS sequence"/>
</dbReference>